<keyword evidence="2" id="KW-1185">Reference proteome</keyword>
<evidence type="ECO:0000313" key="1">
    <source>
        <dbReference type="EMBL" id="MBP2474867.1"/>
    </source>
</evidence>
<name>A0ABS5AEY3_9PSEU</name>
<proteinExistence type="predicted"/>
<reference evidence="1 2" key="1">
    <citation type="submission" date="2021-03" db="EMBL/GenBank/DDBJ databases">
        <title>Sequencing the genomes of 1000 actinobacteria strains.</title>
        <authorList>
            <person name="Klenk H.-P."/>
        </authorList>
    </citation>
    <scope>NUCLEOTIDE SEQUENCE [LARGE SCALE GENOMIC DNA]</scope>
    <source>
        <strain evidence="1 2">DSM 44580</strain>
    </source>
</reference>
<evidence type="ECO:0000313" key="2">
    <source>
        <dbReference type="Proteomes" id="UP001519363"/>
    </source>
</evidence>
<comment type="caution">
    <text evidence="1">The sequence shown here is derived from an EMBL/GenBank/DDBJ whole genome shotgun (WGS) entry which is preliminary data.</text>
</comment>
<accession>A0ABS5AEY3</accession>
<protein>
    <submittedName>
        <fullName evidence="1">Uncharacterized protein</fullName>
    </submittedName>
</protein>
<sequence length="229" mass="23811">MATALTTPNDKVPIMGFTGSLILARTQVSLIDMLAPHEAELVGRRDDHWQLAAVMGESPDIPGWAAELVEATAAPVLIAVVGDSDTALLLADSPDGHRWITVLNAPPDSAGRAAVADSRAMTAIAEAAVSWAAEAGHAVATDAVLTALCEADRDNRAADQAFSDALDAGDFAATHEVVRNQISFIEVYVLRVLVALGVAVSVQDTGSWWAHLADQAHAPTPLPGDLPTG</sequence>
<organism evidence="1 2">
    <name type="scientific">Crossiella equi</name>
    <dbReference type="NCBI Taxonomy" id="130796"/>
    <lineage>
        <taxon>Bacteria</taxon>
        <taxon>Bacillati</taxon>
        <taxon>Actinomycetota</taxon>
        <taxon>Actinomycetes</taxon>
        <taxon>Pseudonocardiales</taxon>
        <taxon>Pseudonocardiaceae</taxon>
        <taxon>Crossiella</taxon>
    </lineage>
</organism>
<dbReference type="EMBL" id="JAGIOO010000001">
    <property type="protein sequence ID" value="MBP2474867.1"/>
    <property type="molecule type" value="Genomic_DNA"/>
</dbReference>
<gene>
    <name evidence="1" type="ORF">JOF53_003739</name>
</gene>
<dbReference type="RefSeq" id="WP_249044259.1">
    <property type="nucleotide sequence ID" value="NZ_JAGIOO010000001.1"/>
</dbReference>
<dbReference type="Proteomes" id="UP001519363">
    <property type="component" value="Unassembled WGS sequence"/>
</dbReference>